<dbReference type="RefSeq" id="WP_128810957.1">
    <property type="nucleotide sequence ID" value="NZ_CP032093.1"/>
</dbReference>
<evidence type="ECO:0000256" key="6">
    <source>
        <dbReference type="ARBA" id="ARBA00022989"/>
    </source>
</evidence>
<dbReference type="Proteomes" id="UP000262832">
    <property type="component" value="Chromosome I"/>
</dbReference>
<dbReference type="PROSITE" id="PS00216">
    <property type="entry name" value="SUGAR_TRANSPORT_1"/>
    <property type="match status" value="1"/>
</dbReference>
<feature type="transmembrane region" description="Helical" evidence="8">
    <location>
        <begin position="305"/>
        <end position="327"/>
    </location>
</feature>
<evidence type="ECO:0000256" key="7">
    <source>
        <dbReference type="ARBA" id="ARBA00023136"/>
    </source>
</evidence>
<comment type="similarity">
    <text evidence="2 8">Belongs to the major facilitator superfamily. Bcr/CmlA family.</text>
</comment>
<evidence type="ECO:0000313" key="11">
    <source>
        <dbReference type="Proteomes" id="UP000262832"/>
    </source>
</evidence>
<feature type="transmembrane region" description="Helical" evidence="8">
    <location>
        <begin position="163"/>
        <end position="185"/>
    </location>
</feature>
<feature type="transmembrane region" description="Helical" evidence="8">
    <location>
        <begin position="250"/>
        <end position="268"/>
    </location>
</feature>
<dbReference type="InterPro" id="IPR005829">
    <property type="entry name" value="Sugar_transporter_CS"/>
</dbReference>
<feature type="transmembrane region" description="Helical" evidence="8">
    <location>
        <begin position="46"/>
        <end position="65"/>
    </location>
</feature>
<evidence type="ECO:0000256" key="4">
    <source>
        <dbReference type="ARBA" id="ARBA00022475"/>
    </source>
</evidence>
<dbReference type="InterPro" id="IPR004812">
    <property type="entry name" value="Efflux_drug-R_Bcr/CmlA"/>
</dbReference>
<keyword evidence="3 8" id="KW-0813">Transport</keyword>
<protein>
    <recommendedName>
        <fullName evidence="8">Bcr/CflA family efflux transporter</fullName>
    </recommendedName>
</protein>
<gene>
    <name evidence="10" type="ORF">D1115_07820</name>
</gene>
<dbReference type="EMBL" id="CP032093">
    <property type="protein sequence ID" value="AXY01132.1"/>
    <property type="molecule type" value="Genomic_DNA"/>
</dbReference>
<feature type="transmembrane region" description="Helical" evidence="8">
    <location>
        <begin position="135"/>
        <end position="157"/>
    </location>
</feature>
<dbReference type="Pfam" id="PF07690">
    <property type="entry name" value="MFS_1"/>
    <property type="match status" value="1"/>
</dbReference>
<sequence>MKTNQNHSITLASIAMALIVLSPLAIDIYLPAFNDIASSLDVELENLQASITFFMISLGVGQLIVGPLSDKYGRKPIAYLGVAIYVVSSVVVYFASSIDILLAARFAQGFGASATTVVAFALVKDNFNASQSSHMISYLNGAMASVPALAPTLGHWLTIHYGWRSNFAFLAIISLVVGVLVWRFVNEMPRSEQQNQQPFIGVKHFIAILKEPTFVFHATLCALTTSAVLAYITSAPIWLVSHVGLTASEFTLWFTINAVINILAYIVTPLAIKKFNRKNVLRFGLILTVASGIFLQVFAHQLTAWSFMLPIFIASIGFAGIIAPSAAQALSVFPNQAGTVAALLGFIQLSGSGLVTYATQTLDLPIPDLVTLHMWLVIPAFAVLFGKRKNYVFQPE</sequence>
<dbReference type="SUPFAM" id="SSF103473">
    <property type="entry name" value="MFS general substrate transporter"/>
    <property type="match status" value="1"/>
</dbReference>
<dbReference type="InterPro" id="IPR020846">
    <property type="entry name" value="MFS_dom"/>
</dbReference>
<feature type="transmembrane region" description="Helical" evidence="8">
    <location>
        <begin position="7"/>
        <end position="26"/>
    </location>
</feature>
<evidence type="ECO:0000256" key="8">
    <source>
        <dbReference type="RuleBase" id="RU365088"/>
    </source>
</evidence>
<keyword evidence="11" id="KW-1185">Reference proteome</keyword>
<feature type="domain" description="Major facilitator superfamily (MFS) profile" evidence="9">
    <location>
        <begin position="8"/>
        <end position="391"/>
    </location>
</feature>
<evidence type="ECO:0000313" key="10">
    <source>
        <dbReference type="EMBL" id="AXY01132.1"/>
    </source>
</evidence>
<dbReference type="PANTHER" id="PTHR23502:SF70">
    <property type="entry name" value="BCR_CFLA FAMILY EFFLUX TRANSPORTER"/>
    <property type="match status" value="1"/>
</dbReference>
<keyword evidence="8" id="KW-0997">Cell inner membrane</keyword>
<keyword evidence="7 8" id="KW-0472">Membrane</keyword>
<evidence type="ECO:0000256" key="2">
    <source>
        <dbReference type="ARBA" id="ARBA00006236"/>
    </source>
</evidence>
<dbReference type="PROSITE" id="PS50850">
    <property type="entry name" value="MFS"/>
    <property type="match status" value="1"/>
</dbReference>
<keyword evidence="4" id="KW-1003">Cell membrane</keyword>
<proteinExistence type="inferred from homology"/>
<feature type="transmembrane region" description="Helical" evidence="8">
    <location>
        <begin position="280"/>
        <end position="299"/>
    </location>
</feature>
<dbReference type="InterPro" id="IPR011701">
    <property type="entry name" value="MFS"/>
</dbReference>
<feature type="transmembrane region" description="Helical" evidence="8">
    <location>
        <begin position="214"/>
        <end position="238"/>
    </location>
</feature>
<accession>A0ABM6YTS3</accession>
<evidence type="ECO:0000256" key="5">
    <source>
        <dbReference type="ARBA" id="ARBA00022692"/>
    </source>
</evidence>
<dbReference type="NCBIfam" id="TIGR00710">
    <property type="entry name" value="efflux_Bcr_CflA"/>
    <property type="match status" value="1"/>
</dbReference>
<reference evidence="10 11" key="1">
    <citation type="submission" date="2018-08" db="EMBL/GenBank/DDBJ databases">
        <title>Genomic taxonomy of the Vibrionaceae family.</title>
        <authorList>
            <person name="Gomez-Gil B."/>
            <person name="Tanaka M."/>
            <person name="Sawabe T."/>
            <person name="Enciso-Ibarra K."/>
        </authorList>
    </citation>
    <scope>NUCLEOTIDE SEQUENCE [LARGE SCALE GENOMIC DNA]</scope>
    <source>
        <strain evidence="10 11">CAIM 1831</strain>
    </source>
</reference>
<feature type="transmembrane region" description="Helical" evidence="8">
    <location>
        <begin position="102"/>
        <end position="123"/>
    </location>
</feature>
<dbReference type="CDD" id="cd17320">
    <property type="entry name" value="MFS_MdfA_MDR_like"/>
    <property type="match status" value="1"/>
</dbReference>
<comment type="subcellular location">
    <subcellularLocation>
        <location evidence="8">Cell inner membrane</location>
        <topology evidence="8">Multi-pass membrane protein</topology>
    </subcellularLocation>
    <subcellularLocation>
        <location evidence="1">Cell membrane</location>
        <topology evidence="1">Multi-pass membrane protein</topology>
    </subcellularLocation>
</comment>
<evidence type="ECO:0000256" key="1">
    <source>
        <dbReference type="ARBA" id="ARBA00004651"/>
    </source>
</evidence>
<feature type="transmembrane region" description="Helical" evidence="8">
    <location>
        <begin position="339"/>
        <end position="358"/>
    </location>
</feature>
<organism evidence="10 11">
    <name type="scientific">Vibrio alfacsensis</name>
    <dbReference type="NCBI Taxonomy" id="1074311"/>
    <lineage>
        <taxon>Bacteria</taxon>
        <taxon>Pseudomonadati</taxon>
        <taxon>Pseudomonadota</taxon>
        <taxon>Gammaproteobacteria</taxon>
        <taxon>Vibrionales</taxon>
        <taxon>Vibrionaceae</taxon>
        <taxon>Vibrio</taxon>
    </lineage>
</organism>
<name>A0ABM6YTS3_9VIBR</name>
<evidence type="ECO:0000256" key="3">
    <source>
        <dbReference type="ARBA" id="ARBA00022448"/>
    </source>
</evidence>
<evidence type="ECO:0000259" key="9">
    <source>
        <dbReference type="PROSITE" id="PS50850"/>
    </source>
</evidence>
<dbReference type="InterPro" id="IPR036259">
    <property type="entry name" value="MFS_trans_sf"/>
</dbReference>
<keyword evidence="5 8" id="KW-0812">Transmembrane</keyword>
<feature type="transmembrane region" description="Helical" evidence="8">
    <location>
        <begin position="77"/>
        <end position="96"/>
    </location>
</feature>
<feature type="transmembrane region" description="Helical" evidence="8">
    <location>
        <begin position="370"/>
        <end position="386"/>
    </location>
</feature>
<dbReference type="PANTHER" id="PTHR23502">
    <property type="entry name" value="MAJOR FACILITATOR SUPERFAMILY"/>
    <property type="match status" value="1"/>
</dbReference>
<keyword evidence="6 8" id="KW-1133">Transmembrane helix</keyword>
<dbReference type="Gene3D" id="1.20.1720.10">
    <property type="entry name" value="Multidrug resistance protein D"/>
    <property type="match status" value="1"/>
</dbReference>